<evidence type="ECO:0000256" key="6">
    <source>
        <dbReference type="ARBA" id="ARBA00023288"/>
    </source>
</evidence>
<evidence type="ECO:0000256" key="7">
    <source>
        <dbReference type="SAM" id="MobiDB-lite"/>
    </source>
</evidence>
<evidence type="ECO:0000256" key="3">
    <source>
        <dbReference type="ARBA" id="ARBA00023136"/>
    </source>
</evidence>
<keyword evidence="2 8" id="KW-0732">Signal</keyword>
<organism evidence="9 10">
    <name type="scientific">Kangiella marina</name>
    <dbReference type="NCBI Taxonomy" id="1079178"/>
    <lineage>
        <taxon>Bacteria</taxon>
        <taxon>Pseudomonadati</taxon>
        <taxon>Pseudomonadota</taxon>
        <taxon>Gammaproteobacteria</taxon>
        <taxon>Kangiellales</taxon>
        <taxon>Kangiellaceae</taxon>
        <taxon>Kangiella</taxon>
    </lineage>
</organism>
<keyword evidence="6" id="KW-0449">Lipoprotein</keyword>
<feature type="signal peptide" evidence="8">
    <location>
        <begin position="1"/>
        <end position="20"/>
    </location>
</feature>
<dbReference type="Pfam" id="PF13627">
    <property type="entry name" value="LptM_cons"/>
    <property type="match status" value="1"/>
</dbReference>
<gene>
    <name evidence="9" type="ORF">GCM10023151_11480</name>
</gene>
<feature type="compositionally biased region" description="Basic and acidic residues" evidence="7">
    <location>
        <begin position="36"/>
        <end position="59"/>
    </location>
</feature>
<keyword evidence="5" id="KW-0998">Cell outer membrane</keyword>
<evidence type="ECO:0000256" key="2">
    <source>
        <dbReference type="ARBA" id="ARBA00022729"/>
    </source>
</evidence>
<evidence type="ECO:0000313" key="9">
    <source>
        <dbReference type="EMBL" id="GAA4360024.1"/>
    </source>
</evidence>
<name>A0ABP8IJ71_9GAMM</name>
<evidence type="ECO:0000256" key="5">
    <source>
        <dbReference type="ARBA" id="ARBA00023237"/>
    </source>
</evidence>
<evidence type="ECO:0000256" key="1">
    <source>
        <dbReference type="ARBA" id="ARBA00004459"/>
    </source>
</evidence>
<sequence>MTMKRVRLLGLASLTVLILAACGQKGPLYMPEEEPEKSSENQKPEPDEVNQDEHQKEAP</sequence>
<accession>A0ABP8IJ71</accession>
<evidence type="ECO:0000313" key="10">
    <source>
        <dbReference type="Proteomes" id="UP001501011"/>
    </source>
</evidence>
<comment type="subcellular location">
    <subcellularLocation>
        <location evidence="1">Cell outer membrane</location>
        <topology evidence="1">Lipid-anchor</topology>
    </subcellularLocation>
</comment>
<keyword evidence="3" id="KW-0472">Membrane</keyword>
<dbReference type="EMBL" id="BAABFV010000001">
    <property type="protein sequence ID" value="GAA4360024.1"/>
    <property type="molecule type" value="Genomic_DNA"/>
</dbReference>
<evidence type="ECO:0000256" key="8">
    <source>
        <dbReference type="SAM" id="SignalP"/>
    </source>
</evidence>
<evidence type="ECO:0008006" key="11">
    <source>
        <dbReference type="Google" id="ProtNLM"/>
    </source>
</evidence>
<reference evidence="10" key="1">
    <citation type="journal article" date="2019" name="Int. J. Syst. Evol. Microbiol.">
        <title>The Global Catalogue of Microorganisms (GCM) 10K type strain sequencing project: providing services to taxonomists for standard genome sequencing and annotation.</title>
        <authorList>
            <consortium name="The Broad Institute Genomics Platform"/>
            <consortium name="The Broad Institute Genome Sequencing Center for Infectious Disease"/>
            <person name="Wu L."/>
            <person name="Ma J."/>
        </authorList>
    </citation>
    <scope>NUCLEOTIDE SEQUENCE [LARGE SCALE GENOMIC DNA]</scope>
    <source>
        <strain evidence="10">JCM 17728</strain>
    </source>
</reference>
<keyword evidence="4" id="KW-0564">Palmitate</keyword>
<feature type="region of interest" description="Disordered" evidence="7">
    <location>
        <begin position="27"/>
        <end position="59"/>
    </location>
</feature>
<keyword evidence="10" id="KW-1185">Reference proteome</keyword>
<comment type="caution">
    <text evidence="9">The sequence shown here is derived from an EMBL/GenBank/DDBJ whole genome shotgun (WGS) entry which is preliminary data.</text>
</comment>
<dbReference type="InterPro" id="IPR032831">
    <property type="entry name" value="LptM_cons"/>
</dbReference>
<feature type="chain" id="PRO_5045475802" description="Lipoprotein-attachment site-containing protein" evidence="8">
    <location>
        <begin position="21"/>
        <end position="59"/>
    </location>
</feature>
<evidence type="ECO:0000256" key="4">
    <source>
        <dbReference type="ARBA" id="ARBA00023139"/>
    </source>
</evidence>
<proteinExistence type="predicted"/>
<dbReference type="NCBIfam" id="NF047847">
    <property type="entry name" value="SS_mature_LptM"/>
    <property type="match status" value="1"/>
</dbReference>
<protein>
    <recommendedName>
        <fullName evidence="11">Lipoprotein-attachment site-containing protein</fullName>
    </recommendedName>
</protein>
<dbReference type="Proteomes" id="UP001501011">
    <property type="component" value="Unassembled WGS sequence"/>
</dbReference>
<dbReference type="PROSITE" id="PS51257">
    <property type="entry name" value="PROKAR_LIPOPROTEIN"/>
    <property type="match status" value="1"/>
</dbReference>